<accession>A0A853K8V6</accession>
<feature type="region of interest" description="Disordered" evidence="1">
    <location>
        <begin position="37"/>
        <end position="72"/>
    </location>
</feature>
<reference evidence="2 3" key="1">
    <citation type="submission" date="2016-02" db="EMBL/GenBank/DDBJ databases">
        <title>Draft genome sequence of Acidibacillus ferrooxidans SLC66.</title>
        <authorList>
            <person name="Oliveira G."/>
            <person name="Nancucheo I."/>
            <person name="Dall'Agnol H."/>
            <person name="Johnson B."/>
            <person name="Oliveira R."/>
            <person name="Nunes G.L."/>
            <person name="Tzotzos G."/>
            <person name="Orellana S.C."/>
            <person name="Salim A.C."/>
            <person name="Araujo F.M."/>
        </authorList>
    </citation>
    <scope>NUCLEOTIDE SEQUENCE [LARGE SCALE GENOMIC DNA]</scope>
    <source>
        <strain evidence="2 3">SLC66</strain>
    </source>
</reference>
<evidence type="ECO:0000313" key="3">
    <source>
        <dbReference type="Proteomes" id="UP000077421"/>
    </source>
</evidence>
<organism evidence="2 3">
    <name type="scientific">Ferroacidibacillus organovorans</name>
    <dbReference type="NCBI Taxonomy" id="1765683"/>
    <lineage>
        <taxon>Bacteria</taxon>
        <taxon>Bacillati</taxon>
        <taxon>Bacillota</taxon>
        <taxon>Bacilli</taxon>
        <taxon>Bacillales</taxon>
        <taxon>Alicyclobacillaceae</taxon>
        <taxon>Ferroacidibacillus</taxon>
    </lineage>
</organism>
<dbReference type="RefSeq" id="WP_156481851.1">
    <property type="nucleotide sequence ID" value="NZ_LSUQ01000043.1"/>
</dbReference>
<dbReference type="AlphaFoldDB" id="A0A853K8V6"/>
<evidence type="ECO:0000313" key="2">
    <source>
        <dbReference type="EMBL" id="OAG93257.1"/>
    </source>
</evidence>
<comment type="caution">
    <text evidence="2">The sequence shown here is derived from an EMBL/GenBank/DDBJ whole genome shotgun (WGS) entry which is preliminary data.</text>
</comment>
<evidence type="ECO:0000256" key="1">
    <source>
        <dbReference type="SAM" id="MobiDB-lite"/>
    </source>
</evidence>
<dbReference type="Proteomes" id="UP000077421">
    <property type="component" value="Unassembled WGS sequence"/>
</dbReference>
<feature type="compositionally biased region" description="Basic and acidic residues" evidence="1">
    <location>
        <begin position="44"/>
        <end position="58"/>
    </location>
</feature>
<gene>
    <name evidence="2" type="ORF">AYW79_11550</name>
</gene>
<dbReference type="EMBL" id="LSUQ01000043">
    <property type="protein sequence ID" value="OAG93257.1"/>
    <property type="molecule type" value="Genomic_DNA"/>
</dbReference>
<proteinExistence type="predicted"/>
<protein>
    <submittedName>
        <fullName evidence="2">Uncharacterized protein</fullName>
    </submittedName>
</protein>
<sequence length="72" mass="8147">MTWQEFSMHQPTPIKTYHVDGCTMALYEWVEKDGRMPSVTSETAQKEGVRGGRRESRACETSGVLSAQVARR</sequence>
<name>A0A853K8V6_9BACL</name>